<dbReference type="InterPro" id="IPR012944">
    <property type="entry name" value="SusD_RagB_dom"/>
</dbReference>
<evidence type="ECO:0000259" key="7">
    <source>
        <dbReference type="Pfam" id="PF07980"/>
    </source>
</evidence>
<dbReference type="Proteomes" id="UP000583639">
    <property type="component" value="Unassembled WGS sequence"/>
</dbReference>
<proteinExistence type="inferred from homology"/>
<dbReference type="AlphaFoldDB" id="A0A848QZB8"/>
<keyword evidence="5" id="KW-0998">Cell outer membrane</keyword>
<feature type="domain" description="SusD-like N-terminal" evidence="8">
    <location>
        <begin position="74"/>
        <end position="228"/>
    </location>
</feature>
<feature type="domain" description="RagB/SusD" evidence="7">
    <location>
        <begin position="285"/>
        <end position="657"/>
    </location>
</feature>
<dbReference type="RefSeq" id="WP_172770004.1">
    <property type="nucleotide sequence ID" value="NZ_JABDSI010000102.1"/>
</dbReference>
<accession>A0A848QZB8</accession>
<comment type="caution">
    <text evidence="9">The sequence shown here is derived from an EMBL/GenBank/DDBJ whole genome shotgun (WGS) entry which is preliminary data.</text>
</comment>
<keyword evidence="4" id="KW-0472">Membrane</keyword>
<name>A0A848QZB8_PHOVU</name>
<gene>
    <name evidence="9" type="ORF">HKQ55_07705</name>
</gene>
<evidence type="ECO:0000256" key="5">
    <source>
        <dbReference type="ARBA" id="ARBA00023237"/>
    </source>
</evidence>
<comment type="similarity">
    <text evidence="2">Belongs to the SusD family.</text>
</comment>
<dbReference type="GO" id="GO:0009279">
    <property type="term" value="C:cell outer membrane"/>
    <property type="evidence" value="ECO:0007669"/>
    <property type="project" value="UniProtKB-SubCell"/>
</dbReference>
<evidence type="ECO:0000256" key="1">
    <source>
        <dbReference type="ARBA" id="ARBA00004442"/>
    </source>
</evidence>
<dbReference type="InterPro" id="IPR011990">
    <property type="entry name" value="TPR-like_helical_dom_sf"/>
</dbReference>
<dbReference type="PROSITE" id="PS51257">
    <property type="entry name" value="PROKAR_LIPOPROTEIN"/>
    <property type="match status" value="1"/>
</dbReference>
<dbReference type="Pfam" id="PF07980">
    <property type="entry name" value="SusD_RagB"/>
    <property type="match status" value="1"/>
</dbReference>
<dbReference type="Pfam" id="PF14322">
    <property type="entry name" value="SusD-like_3"/>
    <property type="match status" value="1"/>
</dbReference>
<dbReference type="SUPFAM" id="SSF48452">
    <property type="entry name" value="TPR-like"/>
    <property type="match status" value="1"/>
</dbReference>
<evidence type="ECO:0000256" key="3">
    <source>
        <dbReference type="ARBA" id="ARBA00022729"/>
    </source>
</evidence>
<evidence type="ECO:0000313" key="9">
    <source>
        <dbReference type="EMBL" id="NMW40022.1"/>
    </source>
</evidence>
<reference evidence="9 10" key="1">
    <citation type="submission" date="2020-04" db="EMBL/GenBank/DDBJ databases">
        <title>A novel gut-associated lysogenic phage, Bacteroides phage BV01, alters the host transcriptome and bile acid metabolism in Bacteroides vulgatus.</title>
        <authorList>
            <person name="Campbell D.E."/>
            <person name="Ly L."/>
            <person name="Ridlon J.M."/>
            <person name="Hsiao A."/>
            <person name="Degnan P.H."/>
        </authorList>
    </citation>
    <scope>NUCLEOTIDE SEQUENCE [LARGE SCALE GENOMIC DNA]</scope>
    <source>
        <strain evidence="9 10">VPI-BV8526</strain>
    </source>
</reference>
<comment type="subcellular location">
    <subcellularLocation>
        <location evidence="1">Cell outer membrane</location>
    </subcellularLocation>
</comment>
<protein>
    <submittedName>
        <fullName evidence="9">RagB/SusD family nutrient uptake outer membrane protein</fullName>
    </submittedName>
</protein>
<evidence type="ECO:0000256" key="4">
    <source>
        <dbReference type="ARBA" id="ARBA00023136"/>
    </source>
</evidence>
<dbReference type="Gene3D" id="1.25.40.390">
    <property type="match status" value="1"/>
</dbReference>
<organism evidence="9 10">
    <name type="scientific">Phocaeicola vulgatus</name>
    <name type="common">Bacteroides vulgatus</name>
    <dbReference type="NCBI Taxonomy" id="821"/>
    <lineage>
        <taxon>Bacteria</taxon>
        <taxon>Pseudomonadati</taxon>
        <taxon>Bacteroidota</taxon>
        <taxon>Bacteroidia</taxon>
        <taxon>Bacteroidales</taxon>
        <taxon>Bacteroidaceae</taxon>
        <taxon>Phocaeicola</taxon>
    </lineage>
</organism>
<feature type="chain" id="PRO_5032428656" evidence="6">
    <location>
        <begin position="25"/>
        <end position="658"/>
    </location>
</feature>
<keyword evidence="3 6" id="KW-0732">Signal</keyword>
<evidence type="ECO:0000256" key="6">
    <source>
        <dbReference type="SAM" id="SignalP"/>
    </source>
</evidence>
<dbReference type="EMBL" id="JABDSI010000102">
    <property type="protein sequence ID" value="NMW40022.1"/>
    <property type="molecule type" value="Genomic_DNA"/>
</dbReference>
<feature type="signal peptide" evidence="6">
    <location>
        <begin position="1"/>
        <end position="24"/>
    </location>
</feature>
<evidence type="ECO:0000256" key="2">
    <source>
        <dbReference type="ARBA" id="ARBA00006275"/>
    </source>
</evidence>
<dbReference type="InterPro" id="IPR033985">
    <property type="entry name" value="SusD-like_N"/>
</dbReference>
<evidence type="ECO:0000259" key="8">
    <source>
        <dbReference type="Pfam" id="PF14322"/>
    </source>
</evidence>
<sequence length="658" mass="75161">MRKNKILFNLWIAASVLSFTSCMGVLDKEPLDLMTEENVWNDVKLAQGVVNKCYSSIFYFSKYQSDGKDRGSDCQTDQFWCHWQLGNCADDNVWTTSTDFGWNKFGDVRNANVAIEHLTDEVVRSQIGEDEADNLLGQAYLLKAATYFLQARKFGGWIIVEHSLDSDGQNAAKDEAAAEKLQLPRATMKETYDYAIDLCEKAASLLNEKNDFGELSKGATYALLSEMCLHGAIYMQKYESVDPKPYLEKAIKAVEDLDNLGLYSLVPGEEYGKMFKDYQYAQTCPEIIFNMQRNSLYTTTEHEDNRFFIHPTGVSYLNTTKLNLAFQPMEGFEAWGYGTVSPTPQHIERAYYIIDEDGKARRFEESLRFRDNIDIVNEVDKADNTTMREKRKLKAGSAYESITDLLYTGRDQRFYQTVGYDGGQLFGNTIYMRTGGNYHPLSYIKTNRERGSVTGYVYKKFVVETQASPDKAPVDLTRPIFRLGRCYLNAAEAYLYLGDEAKAIQYINKTRVTHGGLPALTNETGDELKKIYIDERDAELDLENDRYWTLMRTSIAWGVMRENGIPDANNKGGLIPILNGGNQNGADVATIEIEVPGDAMVEADFMKPNAYFLRELYSPQTDRYFRFTVNKRYLFPVPQSEIDQNKNINLEDQNENWK</sequence>
<evidence type="ECO:0000313" key="10">
    <source>
        <dbReference type="Proteomes" id="UP000583639"/>
    </source>
</evidence>